<accession>A0A6M4PU04</accession>
<dbReference type="InterPro" id="IPR030934">
    <property type="entry name" value="Intein_C"/>
</dbReference>
<dbReference type="KEGG" id="sarg:HKX69_27410"/>
<dbReference type="AlphaFoldDB" id="A0A6M4PU04"/>
<reference evidence="2 3" key="1">
    <citation type="submission" date="2020-05" db="EMBL/GenBank/DDBJ databases">
        <authorList>
            <person name="Li K."/>
        </authorList>
    </citation>
    <scope>NUCLEOTIDE SEQUENCE [LARGE SCALE GENOMIC DNA]</scope>
    <source>
        <strain evidence="3">jing01</strain>
    </source>
</reference>
<dbReference type="SMART" id="SM00306">
    <property type="entry name" value="HintN"/>
    <property type="match status" value="1"/>
</dbReference>
<sequence>MSPNGDGTWSYHYEYSHYVYNGQGELHSVVKTGSDLPPLGKKIVFKPLDISAQVTVIKALASTFLPDPKAWKDCLSGSGVSSCLIAGTDLPLGKALKLVPDSVLKKGAKAAEEWVTKLTKGCNCFLAGTDVLMGDGKTTKDIEDVKVGDKVLTTDPQTGRTTAQRVTRRIVTDTDKHFNELSVATEDGIEKLTATHEHPFWSPSRHDWVQAGDLKPGMTLRTDDGRTVIITANRPFTTHARTYNLTVENVHTYYVLAGETPVLVHNSNSACDVGERGVWKLTKEGSSKTMKGGPFKTTFYKSSSDGTWWTQDVTGHGESAFKVYRETRKGLEWISDADKYGNYMPDKWKGATGRFIPWNKLRGVKE</sequence>
<evidence type="ECO:0000313" key="3">
    <source>
        <dbReference type="Proteomes" id="UP000502641"/>
    </source>
</evidence>
<dbReference type="Proteomes" id="UP000502641">
    <property type="component" value="Chromosome"/>
</dbReference>
<protein>
    <recommendedName>
        <fullName evidence="1">Hint domain-containing protein</fullName>
    </recommendedName>
</protein>
<dbReference type="InterPro" id="IPR036844">
    <property type="entry name" value="Hint_dom_sf"/>
</dbReference>
<dbReference type="SUPFAM" id="SSF51294">
    <property type="entry name" value="Hedgehog/intein (Hint) domain"/>
    <property type="match status" value="1"/>
</dbReference>
<feature type="domain" description="Hint" evidence="1">
    <location>
        <begin position="122"/>
        <end position="224"/>
    </location>
</feature>
<name>A0A6M4PU04_9ACTN</name>
<dbReference type="InterPro" id="IPR003587">
    <property type="entry name" value="Hint_dom_N"/>
</dbReference>
<dbReference type="PROSITE" id="PS50817">
    <property type="entry name" value="INTEIN_N_TER"/>
    <property type="match status" value="1"/>
</dbReference>
<proteinExistence type="predicted"/>
<dbReference type="Pfam" id="PF07591">
    <property type="entry name" value="PT-HINT"/>
    <property type="match status" value="1"/>
</dbReference>
<evidence type="ECO:0000313" key="2">
    <source>
        <dbReference type="EMBL" id="QJS14625.1"/>
    </source>
</evidence>
<dbReference type="NCBIfam" id="TIGR01443">
    <property type="entry name" value="intein_Cterm"/>
    <property type="match status" value="1"/>
</dbReference>
<dbReference type="EMBL" id="CP053189">
    <property type="protein sequence ID" value="QJS14625.1"/>
    <property type="molecule type" value="Genomic_DNA"/>
</dbReference>
<dbReference type="Gene3D" id="2.170.16.10">
    <property type="entry name" value="Hedgehog/Intein (Hint) domain"/>
    <property type="match status" value="1"/>
</dbReference>
<organism evidence="2 3">
    <name type="scientific">Streptomyces argyrophylli</name>
    <dbReference type="NCBI Taxonomy" id="2726118"/>
    <lineage>
        <taxon>Bacteria</taxon>
        <taxon>Bacillati</taxon>
        <taxon>Actinomycetota</taxon>
        <taxon>Actinomycetes</taxon>
        <taxon>Kitasatosporales</taxon>
        <taxon>Streptomycetaceae</taxon>
        <taxon>Streptomyces</taxon>
    </lineage>
</organism>
<dbReference type="InterPro" id="IPR006141">
    <property type="entry name" value="Intein_N"/>
</dbReference>
<evidence type="ECO:0000259" key="1">
    <source>
        <dbReference type="SMART" id="SM00306"/>
    </source>
</evidence>
<keyword evidence="3" id="KW-1185">Reference proteome</keyword>
<dbReference type="GO" id="GO:0016539">
    <property type="term" value="P:intein-mediated protein splicing"/>
    <property type="evidence" value="ECO:0007669"/>
    <property type="project" value="InterPro"/>
</dbReference>
<dbReference type="PROSITE" id="PS50818">
    <property type="entry name" value="INTEIN_C_TER"/>
    <property type="match status" value="1"/>
</dbReference>
<gene>
    <name evidence="2" type="ORF">HKX69_27410</name>
</gene>
<dbReference type="CDD" id="cd00081">
    <property type="entry name" value="Hint"/>
    <property type="match status" value="1"/>
</dbReference>